<comment type="caution">
    <text evidence="3">The sequence shown here is derived from an EMBL/GenBank/DDBJ whole genome shotgun (WGS) entry which is preliminary data.</text>
</comment>
<evidence type="ECO:0000256" key="1">
    <source>
        <dbReference type="SAM" id="MobiDB-lite"/>
    </source>
</evidence>
<accession>A0AAD9WIX8</accession>
<reference evidence="3 4" key="1">
    <citation type="journal article" date="2014" name="Nature">
        <title>The genome of Eucalyptus grandis.</title>
        <authorList>
            <person name="Myburg A.A."/>
            <person name="Grattapaglia D."/>
            <person name="Tuskan G.A."/>
            <person name="Hellsten U."/>
            <person name="Hayes R.D."/>
            <person name="Grimwood J."/>
            <person name="Jenkins J."/>
            <person name="Lindquist E."/>
            <person name="Tice H."/>
            <person name="Bauer D."/>
            <person name="Goodstein D.M."/>
            <person name="Dubchak I."/>
            <person name="Poliakov A."/>
            <person name="Mizrachi E."/>
            <person name="Kullan A.R."/>
            <person name="Hussey S.G."/>
            <person name="Pinard D."/>
            <person name="van der Merwe K."/>
            <person name="Singh P."/>
            <person name="van Jaarsveld I."/>
            <person name="Silva-Junior O.B."/>
            <person name="Togawa R.C."/>
            <person name="Pappas M.R."/>
            <person name="Faria D.A."/>
            <person name="Sansaloni C.P."/>
            <person name="Petroli C.D."/>
            <person name="Yang X."/>
            <person name="Ranjan P."/>
            <person name="Tschaplinski T.J."/>
            <person name="Ye C.Y."/>
            <person name="Li T."/>
            <person name="Sterck L."/>
            <person name="Vanneste K."/>
            <person name="Murat F."/>
            <person name="Soler M."/>
            <person name="Clemente H.S."/>
            <person name="Saidi N."/>
            <person name="Cassan-Wang H."/>
            <person name="Dunand C."/>
            <person name="Hefer C.A."/>
            <person name="Bornberg-Bauer E."/>
            <person name="Kersting A.R."/>
            <person name="Vining K."/>
            <person name="Amarasinghe V."/>
            <person name="Ranik M."/>
            <person name="Naithani S."/>
            <person name="Elser J."/>
            <person name="Boyd A.E."/>
            <person name="Liston A."/>
            <person name="Spatafora J.W."/>
            <person name="Dharmwardhana P."/>
            <person name="Raja R."/>
            <person name="Sullivan C."/>
            <person name="Romanel E."/>
            <person name="Alves-Ferreira M."/>
            <person name="Kulheim C."/>
            <person name="Foley W."/>
            <person name="Carocha V."/>
            <person name="Paiva J."/>
            <person name="Kudrna D."/>
            <person name="Brommonschenkel S.H."/>
            <person name="Pasquali G."/>
            <person name="Byrne M."/>
            <person name="Rigault P."/>
            <person name="Tibbits J."/>
            <person name="Spokevicius A."/>
            <person name="Jones R.C."/>
            <person name="Steane D.A."/>
            <person name="Vaillancourt R.E."/>
            <person name="Potts B.M."/>
            <person name="Joubert F."/>
            <person name="Barry K."/>
            <person name="Pappas G.J."/>
            <person name="Strauss S.H."/>
            <person name="Jaiswal P."/>
            <person name="Grima-Pettenati J."/>
            <person name="Salse J."/>
            <person name="Van de Peer Y."/>
            <person name="Rokhsar D.S."/>
            <person name="Schmutz J."/>
        </authorList>
    </citation>
    <scope>NUCLEOTIDE SEQUENCE [LARGE SCALE GENOMIC DNA]</scope>
    <source>
        <strain evidence="4">cv. BRASUZ1</strain>
        <tissue evidence="3">Leaf extractions</tissue>
    </source>
</reference>
<protein>
    <submittedName>
        <fullName evidence="3">Uncharacterized protein</fullName>
    </submittedName>
</protein>
<gene>
    <name evidence="3" type="ORF">EUGRSUZ_L01957</name>
</gene>
<name>A0AAD9WIX8_EUCGR</name>
<feature type="compositionally biased region" description="Polar residues" evidence="1">
    <location>
        <begin position="113"/>
        <end position="123"/>
    </location>
</feature>
<dbReference type="EMBL" id="MU848714">
    <property type="protein sequence ID" value="KAK2632132.1"/>
    <property type="molecule type" value="Genomic_DNA"/>
</dbReference>
<sequence>MLDETLKWRSAFKPGEISWNTHVLFDEDYSMYWQRSELMEYEDGELSWLNARVRVGVGIGLGICIGVGLLVRAYQATTGNFRRQLITPAAGFPVLVPMHHMPIYPAPAAPVGTGSSVAENTGKGNPKPLAALDRVGHKPSTRAGDTKHQGRRRSRDFCCPEFWHRLILFFATLD</sequence>
<keyword evidence="2" id="KW-1133">Transmembrane helix</keyword>
<feature type="region of interest" description="Disordered" evidence="1">
    <location>
        <begin position="112"/>
        <end position="151"/>
    </location>
</feature>
<keyword evidence="4" id="KW-1185">Reference proteome</keyword>
<keyword evidence="2" id="KW-0812">Transmembrane</keyword>
<dbReference type="AlphaFoldDB" id="A0AAD9WIX8"/>
<organism evidence="3 4">
    <name type="scientific">Eucalyptus grandis</name>
    <name type="common">Flooded gum</name>
    <dbReference type="NCBI Taxonomy" id="71139"/>
    <lineage>
        <taxon>Eukaryota</taxon>
        <taxon>Viridiplantae</taxon>
        <taxon>Streptophyta</taxon>
        <taxon>Embryophyta</taxon>
        <taxon>Tracheophyta</taxon>
        <taxon>Spermatophyta</taxon>
        <taxon>Magnoliopsida</taxon>
        <taxon>eudicotyledons</taxon>
        <taxon>Gunneridae</taxon>
        <taxon>Pentapetalae</taxon>
        <taxon>rosids</taxon>
        <taxon>malvids</taxon>
        <taxon>Myrtales</taxon>
        <taxon>Myrtaceae</taxon>
        <taxon>Myrtoideae</taxon>
        <taxon>Eucalypteae</taxon>
        <taxon>Eucalyptus</taxon>
    </lineage>
</organism>
<evidence type="ECO:0000313" key="3">
    <source>
        <dbReference type="EMBL" id="KAK2632132.1"/>
    </source>
</evidence>
<keyword evidence="2" id="KW-0472">Membrane</keyword>
<dbReference type="Proteomes" id="UP000030711">
    <property type="component" value="Unassembled WGS sequence"/>
</dbReference>
<feature type="transmembrane region" description="Helical" evidence="2">
    <location>
        <begin position="55"/>
        <end position="74"/>
    </location>
</feature>
<evidence type="ECO:0000256" key="2">
    <source>
        <dbReference type="SAM" id="Phobius"/>
    </source>
</evidence>
<evidence type="ECO:0000313" key="4">
    <source>
        <dbReference type="Proteomes" id="UP000030711"/>
    </source>
</evidence>
<proteinExistence type="predicted"/>